<dbReference type="Gene3D" id="3.40.50.150">
    <property type="entry name" value="Vaccinia Virus protein VP39"/>
    <property type="match status" value="1"/>
</dbReference>
<dbReference type="InterPro" id="IPR041698">
    <property type="entry name" value="Methyltransf_25"/>
</dbReference>
<dbReference type="AlphaFoldDB" id="A0A449D2J4"/>
<evidence type="ECO:0000256" key="1">
    <source>
        <dbReference type="ARBA" id="ARBA00022679"/>
    </source>
</evidence>
<dbReference type="SUPFAM" id="SSF53335">
    <property type="entry name" value="S-adenosyl-L-methionine-dependent methyltransferases"/>
    <property type="match status" value="1"/>
</dbReference>
<reference evidence="3 4" key="1">
    <citation type="submission" date="2019-02" db="EMBL/GenBank/DDBJ databases">
        <authorList>
            <consortium name="Pathogen Informatics"/>
        </authorList>
    </citation>
    <scope>NUCLEOTIDE SEQUENCE [LARGE SCALE GENOMIC DNA]</scope>
    <source>
        <strain evidence="3 4">3012STDY7078520</strain>
    </source>
</reference>
<gene>
    <name evidence="3" type="ORF">NCTC12391_00829</name>
</gene>
<organism evidence="3 4">
    <name type="scientific">Brevibacterium casei</name>
    <dbReference type="NCBI Taxonomy" id="33889"/>
    <lineage>
        <taxon>Bacteria</taxon>
        <taxon>Bacillati</taxon>
        <taxon>Actinomycetota</taxon>
        <taxon>Actinomycetes</taxon>
        <taxon>Micrococcales</taxon>
        <taxon>Brevibacteriaceae</taxon>
        <taxon>Brevibacterium</taxon>
    </lineage>
</organism>
<dbReference type="CDD" id="cd02440">
    <property type="entry name" value="AdoMet_MTases"/>
    <property type="match status" value="1"/>
</dbReference>
<name>A0A449D2J4_9MICO</name>
<dbReference type="PANTHER" id="PTHR43861">
    <property type="entry name" value="TRANS-ACONITATE 2-METHYLTRANSFERASE-RELATED"/>
    <property type="match status" value="1"/>
</dbReference>
<proteinExistence type="predicted"/>
<feature type="domain" description="Methyltransferase" evidence="2">
    <location>
        <begin position="46"/>
        <end position="136"/>
    </location>
</feature>
<dbReference type="InterPro" id="IPR029063">
    <property type="entry name" value="SAM-dependent_MTases_sf"/>
</dbReference>
<evidence type="ECO:0000313" key="4">
    <source>
        <dbReference type="Proteomes" id="UP000386281"/>
    </source>
</evidence>
<dbReference type="EMBL" id="CAACXN010000014">
    <property type="protein sequence ID" value="VEW11662.1"/>
    <property type="molecule type" value="Genomic_DNA"/>
</dbReference>
<dbReference type="GO" id="GO:0008168">
    <property type="term" value="F:methyltransferase activity"/>
    <property type="evidence" value="ECO:0007669"/>
    <property type="project" value="UniProtKB-KW"/>
</dbReference>
<protein>
    <submittedName>
        <fullName evidence="3">Trans-aconitate methyltransferase</fullName>
    </submittedName>
</protein>
<sequence length="249" mass="27557">MSEDGGAGMSGDYHPWIVELYDDDNPAGCDHAYYRGLADRLGALSIIDLGCGTGMLTRTLAGKDRQVVGVDPSRMMIDAARRGDSEYSVSWIVGDSSAIDTRDVDLVVMTGNVAQHIPDPDWERTLSDLHRAMRPGAVLAFESRNPAVQAWLDWHQSEPSRRSTAHGVLEEWSEVVDRGSGIIEASFFNRFVEMNELIVEHETFVFRTQSAITDQLDRAGFAVDAVHGDWQRTPFDGTQGLFVIEARAL</sequence>
<dbReference type="Proteomes" id="UP000386281">
    <property type="component" value="Unassembled WGS sequence"/>
</dbReference>
<evidence type="ECO:0000313" key="3">
    <source>
        <dbReference type="EMBL" id="VEW11662.1"/>
    </source>
</evidence>
<dbReference type="GO" id="GO:0032259">
    <property type="term" value="P:methylation"/>
    <property type="evidence" value="ECO:0007669"/>
    <property type="project" value="UniProtKB-KW"/>
</dbReference>
<dbReference type="Pfam" id="PF13649">
    <property type="entry name" value="Methyltransf_25"/>
    <property type="match status" value="1"/>
</dbReference>
<accession>A0A449D2J4</accession>
<keyword evidence="1 3" id="KW-0808">Transferase</keyword>
<keyword evidence="3" id="KW-0489">Methyltransferase</keyword>
<evidence type="ECO:0000259" key="2">
    <source>
        <dbReference type="Pfam" id="PF13649"/>
    </source>
</evidence>